<dbReference type="CDD" id="cd00429">
    <property type="entry name" value="RPE"/>
    <property type="match status" value="1"/>
</dbReference>
<evidence type="ECO:0000256" key="5">
    <source>
        <dbReference type="ARBA" id="ARBA00001954"/>
    </source>
</evidence>
<evidence type="ECO:0000313" key="13">
    <source>
        <dbReference type="Proteomes" id="UP000679126"/>
    </source>
</evidence>
<feature type="active site" description="Proton donor" evidence="10">
    <location>
        <position position="176"/>
    </location>
</feature>
<dbReference type="Pfam" id="PF00834">
    <property type="entry name" value="Ribul_P_3_epim"/>
    <property type="match status" value="1"/>
</dbReference>
<feature type="binding site" evidence="10">
    <location>
        <position position="9"/>
    </location>
    <ligand>
        <name>substrate</name>
    </ligand>
</feature>
<comment type="cofactor">
    <cofactor evidence="10">
        <name>a divalent metal cation</name>
        <dbReference type="ChEBI" id="CHEBI:60240"/>
    </cofactor>
    <text evidence="10">Binds 1 divalent metal cation per subunit.</text>
</comment>
<evidence type="ECO:0000256" key="7">
    <source>
        <dbReference type="ARBA" id="ARBA00013188"/>
    </source>
</evidence>
<evidence type="ECO:0000256" key="2">
    <source>
        <dbReference type="ARBA" id="ARBA00001936"/>
    </source>
</evidence>
<feature type="binding site" evidence="10">
    <location>
        <position position="34"/>
    </location>
    <ligand>
        <name>a divalent metal cation</name>
        <dbReference type="ChEBI" id="CHEBI:60240"/>
    </ligand>
</feature>
<evidence type="ECO:0000256" key="9">
    <source>
        <dbReference type="ARBA" id="ARBA00023235"/>
    </source>
</evidence>
<comment type="caution">
    <text evidence="10">Lacks conserved residue(s) required for the propagation of feature annotation.</text>
</comment>
<sequence>MKTPIIAPSLLSANFLEIGKDVDMINNSEADWLHLDVMDGRFVPNISFGFPVISAVTKVCKKVNDVHLMIEEPEKYAEAFAKAGANVLTVHIEACRHLHRNIQQIKTLGMKAGVALNPHTSVSQLENIIADIDLVLVMSVNPGFGGQHFIERTYEKIRQAKALIDASGSKALIEVDGGVTMDNCKAIVEAGADVLVAGNTVFSAGNPADMIRALKHGA</sequence>
<keyword evidence="13" id="KW-1185">Reference proteome</keyword>
<evidence type="ECO:0000256" key="3">
    <source>
        <dbReference type="ARBA" id="ARBA00001941"/>
    </source>
</evidence>
<dbReference type="PANTHER" id="PTHR11749">
    <property type="entry name" value="RIBULOSE-5-PHOSPHATE-3-EPIMERASE"/>
    <property type="match status" value="1"/>
</dbReference>
<evidence type="ECO:0000256" key="10">
    <source>
        <dbReference type="HAMAP-Rule" id="MF_02227"/>
    </source>
</evidence>
<comment type="similarity">
    <text evidence="6 10 11">Belongs to the ribulose-phosphate 3-epimerase family.</text>
</comment>
<comment type="cofactor">
    <cofactor evidence="5">
        <name>Fe(2+)</name>
        <dbReference type="ChEBI" id="CHEBI:29033"/>
    </cofactor>
</comment>
<evidence type="ECO:0000256" key="4">
    <source>
        <dbReference type="ARBA" id="ARBA00001947"/>
    </source>
</evidence>
<feature type="binding site" evidence="10">
    <location>
        <position position="176"/>
    </location>
    <ligand>
        <name>a divalent metal cation</name>
        <dbReference type="ChEBI" id="CHEBI:60240"/>
    </ligand>
</feature>
<evidence type="ECO:0000256" key="1">
    <source>
        <dbReference type="ARBA" id="ARBA00001782"/>
    </source>
</evidence>
<protein>
    <recommendedName>
        <fullName evidence="7 10">Ribulose-phosphate 3-epimerase</fullName>
        <ecNumber evidence="7 10">5.1.3.1</ecNumber>
    </recommendedName>
</protein>
<dbReference type="SUPFAM" id="SSF51366">
    <property type="entry name" value="Ribulose-phoshate binding barrel"/>
    <property type="match status" value="1"/>
</dbReference>
<dbReference type="PROSITE" id="PS01086">
    <property type="entry name" value="RIBUL_P_3_EPIMER_2"/>
    <property type="match status" value="1"/>
</dbReference>
<reference evidence="13" key="1">
    <citation type="submission" date="2021-03" db="EMBL/GenBank/DDBJ databases">
        <title>Assistant Professor.</title>
        <authorList>
            <person name="Huq M.A."/>
        </authorList>
    </citation>
    <scope>NUCLEOTIDE SEQUENCE [LARGE SCALE GENOMIC DNA]</scope>
    <source>
        <strain evidence="13">MAH-28</strain>
    </source>
</reference>
<dbReference type="EC" id="5.1.3.1" evidence="7 10"/>
<keyword evidence="9 10" id="KW-0413">Isomerase</keyword>
<dbReference type="PROSITE" id="PS01085">
    <property type="entry name" value="RIBUL_P_3_EPIMER_1"/>
    <property type="match status" value="1"/>
</dbReference>
<dbReference type="GO" id="GO:0004750">
    <property type="term" value="F:D-ribulose-phosphate 3-epimerase activity"/>
    <property type="evidence" value="ECO:0007669"/>
    <property type="project" value="UniProtKB-EC"/>
</dbReference>
<dbReference type="Gene3D" id="3.20.20.70">
    <property type="entry name" value="Aldolase class I"/>
    <property type="match status" value="1"/>
</dbReference>
<comment type="caution">
    <text evidence="12">The sequence shown here is derived from an EMBL/GenBank/DDBJ whole genome shotgun (WGS) entry which is preliminary data.</text>
</comment>
<dbReference type="RefSeq" id="WP_209146984.1">
    <property type="nucleotide sequence ID" value="NZ_JAGHKP010000003.1"/>
</dbReference>
<evidence type="ECO:0000256" key="11">
    <source>
        <dbReference type="PIRNR" id="PIRNR001461"/>
    </source>
</evidence>
<dbReference type="InterPro" id="IPR011060">
    <property type="entry name" value="RibuloseP-bd_barrel"/>
</dbReference>
<feature type="binding site" evidence="10">
    <location>
        <begin position="176"/>
        <end position="178"/>
    </location>
    <ligand>
        <name>substrate</name>
    </ligand>
</feature>
<evidence type="ECO:0000256" key="6">
    <source>
        <dbReference type="ARBA" id="ARBA00009541"/>
    </source>
</evidence>
<dbReference type="PIRSF" id="PIRSF001461">
    <property type="entry name" value="RPE"/>
    <property type="match status" value="1"/>
</dbReference>
<dbReference type="HAMAP" id="MF_02227">
    <property type="entry name" value="RPE"/>
    <property type="match status" value="1"/>
</dbReference>
<feature type="binding site" evidence="10">
    <location>
        <position position="67"/>
    </location>
    <ligand>
        <name>substrate</name>
    </ligand>
</feature>
<dbReference type="InterPro" id="IPR000056">
    <property type="entry name" value="Ribul_P_3_epim-like"/>
</dbReference>
<dbReference type="Proteomes" id="UP000679126">
    <property type="component" value="Unassembled WGS sequence"/>
</dbReference>
<dbReference type="NCBIfam" id="TIGR01163">
    <property type="entry name" value="rpe"/>
    <property type="match status" value="1"/>
</dbReference>
<gene>
    <name evidence="10" type="primary">rpe</name>
    <name evidence="12" type="ORF">J7I43_16660</name>
</gene>
<evidence type="ECO:0000313" key="12">
    <source>
        <dbReference type="EMBL" id="MBO9153861.1"/>
    </source>
</evidence>
<feature type="binding site" evidence="10">
    <location>
        <position position="36"/>
    </location>
    <ligand>
        <name>a divalent metal cation</name>
        <dbReference type="ChEBI" id="CHEBI:60240"/>
    </ligand>
</feature>
<accession>A0ABS3YGQ9</accession>
<comment type="catalytic activity">
    <reaction evidence="1 10 11">
        <text>D-ribulose 5-phosphate = D-xylulose 5-phosphate</text>
        <dbReference type="Rhea" id="RHEA:13677"/>
        <dbReference type="ChEBI" id="CHEBI:57737"/>
        <dbReference type="ChEBI" id="CHEBI:58121"/>
        <dbReference type="EC" id="5.1.3.1"/>
    </reaction>
</comment>
<comment type="cofactor">
    <cofactor evidence="3">
        <name>Co(2+)</name>
        <dbReference type="ChEBI" id="CHEBI:48828"/>
    </cofactor>
</comment>
<dbReference type="EMBL" id="JAGHKP010000003">
    <property type="protein sequence ID" value="MBO9153861.1"/>
    <property type="molecule type" value="Genomic_DNA"/>
</dbReference>
<organism evidence="12 13">
    <name type="scientific">Chitinophaga chungangae</name>
    <dbReference type="NCBI Taxonomy" id="2821488"/>
    <lineage>
        <taxon>Bacteria</taxon>
        <taxon>Pseudomonadati</taxon>
        <taxon>Bacteroidota</taxon>
        <taxon>Chitinophagia</taxon>
        <taxon>Chitinophagales</taxon>
        <taxon>Chitinophagaceae</taxon>
        <taxon>Chitinophaga</taxon>
    </lineage>
</organism>
<keyword evidence="8 10" id="KW-0479">Metal-binding</keyword>
<feature type="binding site" evidence="10">
    <location>
        <begin position="143"/>
        <end position="146"/>
    </location>
    <ligand>
        <name>substrate</name>
    </ligand>
</feature>
<feature type="active site" description="Proton acceptor" evidence="10">
    <location>
        <position position="36"/>
    </location>
</feature>
<dbReference type="NCBIfam" id="NF004076">
    <property type="entry name" value="PRK05581.1-4"/>
    <property type="match status" value="1"/>
</dbReference>
<evidence type="ECO:0000256" key="8">
    <source>
        <dbReference type="ARBA" id="ARBA00022723"/>
    </source>
</evidence>
<proteinExistence type="inferred from homology"/>
<comment type="function">
    <text evidence="10">Catalyzes the reversible epimerization of D-ribulose 5-phosphate to D-xylulose 5-phosphate.</text>
</comment>
<comment type="cofactor">
    <cofactor evidence="4">
        <name>Zn(2+)</name>
        <dbReference type="ChEBI" id="CHEBI:29105"/>
    </cofactor>
</comment>
<dbReference type="InterPro" id="IPR013785">
    <property type="entry name" value="Aldolase_TIM"/>
</dbReference>
<dbReference type="InterPro" id="IPR026019">
    <property type="entry name" value="Ribul_P_3_epim"/>
</dbReference>
<comment type="cofactor">
    <cofactor evidence="2">
        <name>Mn(2+)</name>
        <dbReference type="ChEBI" id="CHEBI:29035"/>
    </cofactor>
</comment>
<comment type="pathway">
    <text evidence="10">Carbohydrate degradation.</text>
</comment>
<keyword evidence="10 11" id="KW-0119">Carbohydrate metabolism</keyword>
<name>A0ABS3YGQ9_9BACT</name>
<feature type="binding site" evidence="10">
    <location>
        <position position="67"/>
    </location>
    <ligand>
        <name>a divalent metal cation</name>
        <dbReference type="ChEBI" id="CHEBI:60240"/>
    </ligand>
</feature>